<evidence type="ECO:0000256" key="4">
    <source>
        <dbReference type="ARBA" id="ARBA00022989"/>
    </source>
</evidence>
<feature type="transmembrane region" description="Helical" evidence="6">
    <location>
        <begin position="168"/>
        <end position="188"/>
    </location>
</feature>
<comment type="caution">
    <text evidence="8">The sequence shown here is derived from an EMBL/GenBank/DDBJ whole genome shotgun (WGS) entry which is preliminary data.</text>
</comment>
<feature type="transmembrane region" description="Helical" evidence="6">
    <location>
        <begin position="84"/>
        <end position="104"/>
    </location>
</feature>
<gene>
    <name evidence="8" type="ORF">IAA61_07905</name>
</gene>
<feature type="domain" description="VTT" evidence="7">
    <location>
        <begin position="68"/>
        <end position="185"/>
    </location>
</feature>
<dbReference type="InterPro" id="IPR032816">
    <property type="entry name" value="VTT_dom"/>
</dbReference>
<keyword evidence="4 6" id="KW-1133">Transmembrane helix</keyword>
<dbReference type="AlphaFoldDB" id="A0A9D1MCJ3"/>
<keyword evidence="2 6" id="KW-1003">Cell membrane</keyword>
<accession>A0A9D1MCJ3</accession>
<proteinExistence type="inferred from homology"/>
<keyword evidence="3 6" id="KW-0812">Transmembrane</keyword>
<organism evidence="8 9">
    <name type="scientific">Candidatus Ornithomonoglobus merdipullorum</name>
    <dbReference type="NCBI Taxonomy" id="2840895"/>
    <lineage>
        <taxon>Bacteria</taxon>
        <taxon>Bacillati</taxon>
        <taxon>Bacillota</taxon>
        <taxon>Clostridia</taxon>
        <taxon>Candidatus Ornithomonoglobus</taxon>
    </lineage>
</organism>
<feature type="transmembrane region" description="Helical" evidence="6">
    <location>
        <begin position="12"/>
        <end position="30"/>
    </location>
</feature>
<dbReference type="EMBL" id="DVNB01000083">
    <property type="protein sequence ID" value="HIU57714.1"/>
    <property type="molecule type" value="Genomic_DNA"/>
</dbReference>
<dbReference type="Proteomes" id="UP000824109">
    <property type="component" value="Unassembled WGS sequence"/>
</dbReference>
<reference evidence="8" key="1">
    <citation type="submission" date="2020-10" db="EMBL/GenBank/DDBJ databases">
        <authorList>
            <person name="Gilroy R."/>
        </authorList>
    </citation>
    <scope>NUCLEOTIDE SEQUENCE</scope>
    <source>
        <strain evidence="8">USAMLcec3-3695</strain>
    </source>
</reference>
<evidence type="ECO:0000313" key="8">
    <source>
        <dbReference type="EMBL" id="HIU57714.1"/>
    </source>
</evidence>
<evidence type="ECO:0000256" key="5">
    <source>
        <dbReference type="ARBA" id="ARBA00023136"/>
    </source>
</evidence>
<comment type="similarity">
    <text evidence="6">Belongs to the TVP38/TMEM64 family.</text>
</comment>
<dbReference type="GO" id="GO:0005886">
    <property type="term" value="C:plasma membrane"/>
    <property type="evidence" value="ECO:0007669"/>
    <property type="project" value="UniProtKB-SubCell"/>
</dbReference>
<evidence type="ECO:0000256" key="1">
    <source>
        <dbReference type="ARBA" id="ARBA00004651"/>
    </source>
</evidence>
<feature type="transmembrane region" description="Helical" evidence="6">
    <location>
        <begin position="135"/>
        <end position="156"/>
    </location>
</feature>
<feature type="transmembrane region" description="Helical" evidence="6">
    <location>
        <begin position="194"/>
        <end position="217"/>
    </location>
</feature>
<comment type="subcellular location">
    <subcellularLocation>
        <location evidence="1 6">Cell membrane</location>
        <topology evidence="1 6">Multi-pass membrane protein</topology>
    </subcellularLocation>
</comment>
<name>A0A9D1MCJ3_9FIRM</name>
<dbReference type="PANTHER" id="PTHR12677:SF49">
    <property type="entry name" value="TVP38_TMEM64 FAMILY MEMBRANE PROTEIN"/>
    <property type="match status" value="1"/>
</dbReference>
<dbReference type="InterPro" id="IPR015414">
    <property type="entry name" value="TMEM64"/>
</dbReference>
<keyword evidence="5 6" id="KW-0472">Membrane</keyword>
<feature type="transmembrane region" description="Helical" evidence="6">
    <location>
        <begin position="50"/>
        <end position="72"/>
    </location>
</feature>
<evidence type="ECO:0000256" key="2">
    <source>
        <dbReference type="ARBA" id="ARBA00022475"/>
    </source>
</evidence>
<evidence type="ECO:0000256" key="3">
    <source>
        <dbReference type="ARBA" id="ARBA00022692"/>
    </source>
</evidence>
<sequence>MNFFKNKKLMTALRLLPFAVCLALIAVYYFSGNEFSAEALLSYTPSSPLLAAGVLLLLFALKSISIVFPILVLCAVSGYIFDPVTAAAVSLMGMALSLTVSYAFGRFSGHGLVSELRLKYPKLETVMKWQDDNDFFIAFFLRIVNSLPLDIVSMYLGASGIPYGKYIAASMLGAAPGVIAATIIGGSISDPASPAFFCSVILTAALSAGSALFYCIYKRIKKRGAQGAA</sequence>
<evidence type="ECO:0000256" key="6">
    <source>
        <dbReference type="RuleBase" id="RU366058"/>
    </source>
</evidence>
<dbReference type="Pfam" id="PF09335">
    <property type="entry name" value="VTT_dom"/>
    <property type="match status" value="1"/>
</dbReference>
<evidence type="ECO:0000259" key="7">
    <source>
        <dbReference type="Pfam" id="PF09335"/>
    </source>
</evidence>
<protein>
    <recommendedName>
        <fullName evidence="6">TVP38/TMEM64 family membrane protein</fullName>
    </recommendedName>
</protein>
<evidence type="ECO:0000313" key="9">
    <source>
        <dbReference type="Proteomes" id="UP000824109"/>
    </source>
</evidence>
<reference evidence="8" key="2">
    <citation type="journal article" date="2021" name="PeerJ">
        <title>Extensive microbial diversity within the chicken gut microbiome revealed by metagenomics and culture.</title>
        <authorList>
            <person name="Gilroy R."/>
            <person name="Ravi A."/>
            <person name="Getino M."/>
            <person name="Pursley I."/>
            <person name="Horton D.L."/>
            <person name="Alikhan N.F."/>
            <person name="Baker D."/>
            <person name="Gharbi K."/>
            <person name="Hall N."/>
            <person name="Watson M."/>
            <person name="Adriaenssens E.M."/>
            <person name="Foster-Nyarko E."/>
            <person name="Jarju S."/>
            <person name="Secka A."/>
            <person name="Antonio M."/>
            <person name="Oren A."/>
            <person name="Chaudhuri R.R."/>
            <person name="La Ragione R."/>
            <person name="Hildebrand F."/>
            <person name="Pallen M.J."/>
        </authorList>
    </citation>
    <scope>NUCLEOTIDE SEQUENCE</scope>
    <source>
        <strain evidence="8">USAMLcec3-3695</strain>
    </source>
</reference>
<dbReference type="PANTHER" id="PTHR12677">
    <property type="entry name" value="GOLGI APPARATUS MEMBRANE PROTEIN TVP38-RELATED"/>
    <property type="match status" value="1"/>
</dbReference>